<dbReference type="Proteomes" id="UP001341281">
    <property type="component" value="Chromosome 07"/>
</dbReference>
<protein>
    <submittedName>
        <fullName evidence="1">Uncharacterized protein</fullName>
    </submittedName>
</protein>
<evidence type="ECO:0000313" key="1">
    <source>
        <dbReference type="EMBL" id="WVZ84158.1"/>
    </source>
</evidence>
<organism evidence="1 2">
    <name type="scientific">Paspalum notatum var. saurae</name>
    <dbReference type="NCBI Taxonomy" id="547442"/>
    <lineage>
        <taxon>Eukaryota</taxon>
        <taxon>Viridiplantae</taxon>
        <taxon>Streptophyta</taxon>
        <taxon>Embryophyta</taxon>
        <taxon>Tracheophyta</taxon>
        <taxon>Spermatophyta</taxon>
        <taxon>Magnoliopsida</taxon>
        <taxon>Liliopsida</taxon>
        <taxon>Poales</taxon>
        <taxon>Poaceae</taxon>
        <taxon>PACMAD clade</taxon>
        <taxon>Panicoideae</taxon>
        <taxon>Andropogonodae</taxon>
        <taxon>Paspaleae</taxon>
        <taxon>Paspalinae</taxon>
        <taxon>Paspalum</taxon>
    </lineage>
</organism>
<proteinExistence type="predicted"/>
<sequence>MLWPSPSTAVFGLFVRHPKALHGAASLLPETSQSSAWLHPLCMSNIPAILGLEVGEGNAAVNLSSLVLKSTIFLPKTMLVISFSRE</sequence>
<dbReference type="AlphaFoldDB" id="A0AAQ3U2S0"/>
<gene>
    <name evidence="1" type="ORF">U9M48_031217</name>
</gene>
<keyword evidence="2" id="KW-1185">Reference proteome</keyword>
<accession>A0AAQ3U2S0</accession>
<evidence type="ECO:0000313" key="2">
    <source>
        <dbReference type="Proteomes" id="UP001341281"/>
    </source>
</evidence>
<dbReference type="EMBL" id="CP144751">
    <property type="protein sequence ID" value="WVZ84158.1"/>
    <property type="molecule type" value="Genomic_DNA"/>
</dbReference>
<feature type="non-terminal residue" evidence="1">
    <location>
        <position position="86"/>
    </location>
</feature>
<name>A0AAQ3U2S0_PASNO</name>
<reference evidence="1 2" key="1">
    <citation type="submission" date="2024-02" db="EMBL/GenBank/DDBJ databases">
        <title>High-quality chromosome-scale genome assembly of Pensacola bahiagrass (Paspalum notatum Flugge var. saurae).</title>
        <authorList>
            <person name="Vega J.M."/>
            <person name="Podio M."/>
            <person name="Orjuela J."/>
            <person name="Siena L.A."/>
            <person name="Pessino S.C."/>
            <person name="Combes M.C."/>
            <person name="Mariac C."/>
            <person name="Albertini E."/>
            <person name="Pupilli F."/>
            <person name="Ortiz J.P.A."/>
            <person name="Leblanc O."/>
        </authorList>
    </citation>
    <scope>NUCLEOTIDE SEQUENCE [LARGE SCALE GENOMIC DNA]</scope>
    <source>
        <strain evidence="1">R1</strain>
        <tissue evidence="1">Leaf</tissue>
    </source>
</reference>